<evidence type="ECO:0000313" key="3">
    <source>
        <dbReference type="Proteomes" id="UP001454036"/>
    </source>
</evidence>
<dbReference type="PANTHER" id="PTHR11439:SF486">
    <property type="entry name" value="RLK (RECEPTOR-LIKE KINASE) PROTEIN, PUTATIVE-RELATED"/>
    <property type="match status" value="1"/>
</dbReference>
<protein>
    <submittedName>
        <fullName evidence="2">Transmembrane signal receptor</fullName>
    </submittedName>
</protein>
<dbReference type="PANTHER" id="PTHR11439">
    <property type="entry name" value="GAG-POL-RELATED RETROTRANSPOSON"/>
    <property type="match status" value="1"/>
</dbReference>
<dbReference type="EMBL" id="BAABME010016229">
    <property type="protein sequence ID" value="GAA0145049.1"/>
    <property type="molecule type" value="Genomic_DNA"/>
</dbReference>
<keyword evidence="2" id="KW-0675">Receptor</keyword>
<reference evidence="2 3" key="1">
    <citation type="submission" date="2024-01" db="EMBL/GenBank/DDBJ databases">
        <title>The complete chloroplast genome sequence of Lithospermum erythrorhizon: insights into the phylogenetic relationship among Boraginaceae species and the maternal lineages of purple gromwells.</title>
        <authorList>
            <person name="Okada T."/>
            <person name="Watanabe K."/>
        </authorList>
    </citation>
    <scope>NUCLEOTIDE SEQUENCE [LARGE SCALE GENOMIC DNA]</scope>
</reference>
<gene>
    <name evidence="2" type="ORF">LIER_36064</name>
</gene>
<keyword evidence="2" id="KW-0472">Membrane</keyword>
<feature type="domain" description="Reverse transcriptase Ty1/copia-type" evidence="1">
    <location>
        <begin position="12"/>
        <end position="153"/>
    </location>
</feature>
<dbReference type="Pfam" id="PF07727">
    <property type="entry name" value="RVT_2"/>
    <property type="match status" value="1"/>
</dbReference>
<comment type="caution">
    <text evidence="2">The sequence shown here is derived from an EMBL/GenBank/DDBJ whole genome shotgun (WGS) entry which is preliminary data.</text>
</comment>
<evidence type="ECO:0000259" key="1">
    <source>
        <dbReference type="Pfam" id="PF07727"/>
    </source>
</evidence>
<organism evidence="2 3">
    <name type="scientific">Lithospermum erythrorhizon</name>
    <name type="common">Purple gromwell</name>
    <name type="synonym">Lithospermum officinale var. erythrorhizon</name>
    <dbReference type="NCBI Taxonomy" id="34254"/>
    <lineage>
        <taxon>Eukaryota</taxon>
        <taxon>Viridiplantae</taxon>
        <taxon>Streptophyta</taxon>
        <taxon>Embryophyta</taxon>
        <taxon>Tracheophyta</taxon>
        <taxon>Spermatophyta</taxon>
        <taxon>Magnoliopsida</taxon>
        <taxon>eudicotyledons</taxon>
        <taxon>Gunneridae</taxon>
        <taxon>Pentapetalae</taxon>
        <taxon>asterids</taxon>
        <taxon>lamiids</taxon>
        <taxon>Boraginales</taxon>
        <taxon>Boraginaceae</taxon>
        <taxon>Boraginoideae</taxon>
        <taxon>Lithospermeae</taxon>
        <taxon>Lithospermum</taxon>
    </lineage>
</organism>
<keyword evidence="2" id="KW-0812">Transmembrane</keyword>
<dbReference type="Proteomes" id="UP001454036">
    <property type="component" value="Unassembled WGS sequence"/>
</dbReference>
<sequence length="239" mass="27667">MALFKKCMWNRPKEFLDVDRPDHVYRLKRALYGLKQAPRAWFERLSIFLMRNGYIRGGVDNTLFIKKERDQFMVAQIYVDDIVFRGVSNQLVKQLVQQMEAEFEISIVGELKYFLGFQINQIEDSIFISQAKYAKNIVKKFGLETSKSKRTPFATHVKVTKDEDGKSVDISAYRSMIGSLLYLSASIRDIPRYVGVCARYQADPKENHLNLVKRILKYIQGTFNHGLIALLLDIVLLTG</sequence>
<dbReference type="InterPro" id="IPR013103">
    <property type="entry name" value="RVT_2"/>
</dbReference>
<evidence type="ECO:0000313" key="2">
    <source>
        <dbReference type="EMBL" id="GAA0145049.1"/>
    </source>
</evidence>
<name>A0AAV3P063_LITER</name>
<accession>A0AAV3P063</accession>
<dbReference type="InterPro" id="IPR043502">
    <property type="entry name" value="DNA/RNA_pol_sf"/>
</dbReference>
<dbReference type="SUPFAM" id="SSF56672">
    <property type="entry name" value="DNA/RNA polymerases"/>
    <property type="match status" value="1"/>
</dbReference>
<keyword evidence="3" id="KW-1185">Reference proteome</keyword>
<proteinExistence type="predicted"/>
<dbReference type="AlphaFoldDB" id="A0AAV3P063"/>